<evidence type="ECO:0000313" key="10">
    <source>
        <dbReference type="EMBL" id="ADV82345.1"/>
    </source>
</evidence>
<accession>E8V1R4</accession>
<evidence type="ECO:0000256" key="3">
    <source>
        <dbReference type="ARBA" id="ARBA00022692"/>
    </source>
</evidence>
<dbReference type="eggNOG" id="COG0577">
    <property type="taxonomic scope" value="Bacteria"/>
</dbReference>
<proteinExistence type="inferred from homology"/>
<dbReference type="InterPro" id="IPR003838">
    <property type="entry name" value="ABC3_permease_C"/>
</dbReference>
<keyword evidence="3 7" id="KW-0812">Transmembrane</keyword>
<evidence type="ECO:0000259" key="9">
    <source>
        <dbReference type="Pfam" id="PF12704"/>
    </source>
</evidence>
<sequence length="419" mass="45709">MPLFEIFRQTIQALWQTKLRSFLTMFGIVWGISSVILLVGLGIGFQKDQQERMKNLGTNIAIIFGGRTGAQAGGYAAGREIRLTIDDARAIRDQAVLVKSVSPEIRRSVQEVSQYNAANRAVRGIWPAYQDFRSLRLSAGRRISEQDEQNGERVAVLGDESATQLFRNFSPIGETLMMGGYPYKVIGVLKKKQQNGSYGSGPDSSQLFVPYSAMARDFPPLDKNMTSTRNLISNLVIQPISADASPAAILETRRILASRHHYDPADQEALWIWDTLEGAKFTARIFGVMTIFFGAVAVLTLALGGIGVMNIMLVAVTERTREIGIRKALGARPSDIRHQFLIESGIITVLSGTTGFVLAVGLCLLLNYLPLPEFLPHPAISGAAIIASLVTLAGITLFAGTYPARRAAGLNPIECLRAE</sequence>
<dbReference type="RefSeq" id="WP_013568078.1">
    <property type="nucleotide sequence ID" value="NC_014963.1"/>
</dbReference>
<keyword evidence="5 7" id="KW-0472">Membrane</keyword>
<evidence type="ECO:0000256" key="5">
    <source>
        <dbReference type="ARBA" id="ARBA00023136"/>
    </source>
</evidence>
<evidence type="ECO:0000259" key="8">
    <source>
        <dbReference type="Pfam" id="PF02687"/>
    </source>
</evidence>
<evidence type="ECO:0008006" key="12">
    <source>
        <dbReference type="Google" id="ProtNLM"/>
    </source>
</evidence>
<evidence type="ECO:0000256" key="2">
    <source>
        <dbReference type="ARBA" id="ARBA00022475"/>
    </source>
</evidence>
<organism evidence="10 11">
    <name type="scientific">Terriglobus saanensis (strain ATCC BAA-1853 / DSM 23119 / SP1PR4)</name>
    <dbReference type="NCBI Taxonomy" id="401053"/>
    <lineage>
        <taxon>Bacteria</taxon>
        <taxon>Pseudomonadati</taxon>
        <taxon>Acidobacteriota</taxon>
        <taxon>Terriglobia</taxon>
        <taxon>Terriglobales</taxon>
        <taxon>Acidobacteriaceae</taxon>
        <taxon>Terriglobus</taxon>
    </lineage>
</organism>
<gene>
    <name evidence="10" type="ordered locus">AciPR4_1523</name>
</gene>
<feature type="transmembrane region" description="Helical" evidence="7">
    <location>
        <begin position="285"/>
        <end position="316"/>
    </location>
</feature>
<evidence type="ECO:0000256" key="6">
    <source>
        <dbReference type="ARBA" id="ARBA00038076"/>
    </source>
</evidence>
<dbReference type="InterPro" id="IPR025857">
    <property type="entry name" value="MacB_PCD"/>
</dbReference>
<comment type="subcellular location">
    <subcellularLocation>
        <location evidence="1">Cell membrane</location>
        <topology evidence="1">Multi-pass membrane protein</topology>
    </subcellularLocation>
</comment>
<dbReference type="Pfam" id="PF02687">
    <property type="entry name" value="FtsX"/>
    <property type="match status" value="1"/>
</dbReference>
<dbReference type="GO" id="GO:0022857">
    <property type="term" value="F:transmembrane transporter activity"/>
    <property type="evidence" value="ECO:0007669"/>
    <property type="project" value="TreeGrafter"/>
</dbReference>
<dbReference type="STRING" id="401053.AciPR4_1523"/>
<keyword evidence="11" id="KW-1185">Reference proteome</keyword>
<evidence type="ECO:0000256" key="4">
    <source>
        <dbReference type="ARBA" id="ARBA00022989"/>
    </source>
</evidence>
<evidence type="ECO:0000256" key="7">
    <source>
        <dbReference type="SAM" id="Phobius"/>
    </source>
</evidence>
<protein>
    <recommendedName>
        <fullName evidence="12">ABC3 transporter permease protein domain-containing protein</fullName>
    </recommendedName>
</protein>
<dbReference type="EMBL" id="CP002467">
    <property type="protein sequence ID" value="ADV82345.1"/>
    <property type="molecule type" value="Genomic_DNA"/>
</dbReference>
<feature type="domain" description="MacB-like periplasmic core" evidence="9">
    <location>
        <begin position="21"/>
        <end position="247"/>
    </location>
</feature>
<comment type="similarity">
    <text evidence="6">Belongs to the ABC-4 integral membrane protein family.</text>
</comment>
<dbReference type="PANTHER" id="PTHR30572">
    <property type="entry name" value="MEMBRANE COMPONENT OF TRANSPORTER-RELATED"/>
    <property type="match status" value="1"/>
</dbReference>
<name>E8V1R4_TERSS</name>
<feature type="transmembrane region" description="Helical" evidence="7">
    <location>
        <begin position="346"/>
        <end position="368"/>
    </location>
</feature>
<evidence type="ECO:0000256" key="1">
    <source>
        <dbReference type="ARBA" id="ARBA00004651"/>
    </source>
</evidence>
<evidence type="ECO:0000313" key="11">
    <source>
        <dbReference type="Proteomes" id="UP000006844"/>
    </source>
</evidence>
<dbReference type="OrthoDB" id="9770099at2"/>
<dbReference type="Pfam" id="PF12704">
    <property type="entry name" value="MacB_PCD"/>
    <property type="match status" value="1"/>
</dbReference>
<dbReference type="GO" id="GO:0005886">
    <property type="term" value="C:plasma membrane"/>
    <property type="evidence" value="ECO:0007669"/>
    <property type="project" value="UniProtKB-SubCell"/>
</dbReference>
<feature type="transmembrane region" description="Helical" evidence="7">
    <location>
        <begin position="21"/>
        <end position="45"/>
    </location>
</feature>
<reference evidence="10 11" key="1">
    <citation type="journal article" date="2012" name="Stand. Genomic Sci.">
        <title>Complete genome sequence of Terriglobus saanensis type strain SP1PR4(T), an Acidobacteria from tundra soil.</title>
        <authorList>
            <person name="Rawat S.R."/>
            <person name="Mannisto M.K."/>
            <person name="Starovoytov V."/>
            <person name="Goodwin L."/>
            <person name="Nolan M."/>
            <person name="Hauser L."/>
            <person name="Land M."/>
            <person name="Davenport K.W."/>
            <person name="Woyke T."/>
            <person name="Haggblom M.M."/>
        </authorList>
    </citation>
    <scope>NUCLEOTIDE SEQUENCE</scope>
    <source>
        <strain evidence="11">ATCC BAA-1853 / DSM 23119 / SP1PR4</strain>
    </source>
</reference>
<keyword evidence="4 7" id="KW-1133">Transmembrane helix</keyword>
<dbReference type="AlphaFoldDB" id="E8V1R4"/>
<dbReference type="KEGG" id="tsa:AciPR4_1523"/>
<feature type="domain" description="ABC3 transporter permease C-terminal" evidence="8">
    <location>
        <begin position="295"/>
        <end position="412"/>
    </location>
</feature>
<dbReference type="HOGENOM" id="CLU_000604_8_0_0"/>
<dbReference type="InterPro" id="IPR050250">
    <property type="entry name" value="Macrolide_Exporter_MacB"/>
</dbReference>
<dbReference type="PANTHER" id="PTHR30572:SF4">
    <property type="entry name" value="ABC TRANSPORTER PERMEASE YTRF"/>
    <property type="match status" value="1"/>
</dbReference>
<keyword evidence="2" id="KW-1003">Cell membrane</keyword>
<dbReference type="Proteomes" id="UP000006844">
    <property type="component" value="Chromosome"/>
</dbReference>
<feature type="transmembrane region" description="Helical" evidence="7">
    <location>
        <begin position="380"/>
        <end position="400"/>
    </location>
</feature>